<dbReference type="EMBL" id="JACSNX010000026">
    <property type="protein sequence ID" value="MBM6852253.1"/>
    <property type="molecule type" value="Genomic_DNA"/>
</dbReference>
<protein>
    <recommendedName>
        <fullName evidence="4">Ribbon-helix-helix protein CopG domain-containing protein</fullName>
    </recommendedName>
</protein>
<evidence type="ECO:0008006" key="4">
    <source>
        <dbReference type="Google" id="ProtNLM"/>
    </source>
</evidence>
<evidence type="ECO:0000256" key="1">
    <source>
        <dbReference type="SAM" id="MobiDB-lite"/>
    </source>
</evidence>
<comment type="caution">
    <text evidence="2">The sequence shown here is derived from an EMBL/GenBank/DDBJ whole genome shotgun (WGS) entry which is preliminary data.</text>
</comment>
<feature type="region of interest" description="Disordered" evidence="1">
    <location>
        <begin position="50"/>
        <end position="77"/>
    </location>
</feature>
<dbReference type="CDD" id="cd22231">
    <property type="entry name" value="RHH_NikR_HicB-like"/>
    <property type="match status" value="1"/>
</dbReference>
<gene>
    <name evidence="2" type="ORF">H9X91_12490</name>
</gene>
<dbReference type="Proteomes" id="UP000719500">
    <property type="component" value="Unassembled WGS sequence"/>
</dbReference>
<evidence type="ECO:0000313" key="2">
    <source>
        <dbReference type="EMBL" id="MBM6852253.1"/>
    </source>
</evidence>
<reference evidence="2 3" key="1">
    <citation type="journal article" date="2021" name="Sci. Rep.">
        <title>The distribution of antibiotic resistance genes in chicken gut microbiota commensals.</title>
        <authorList>
            <person name="Juricova H."/>
            <person name="Matiasovicova J."/>
            <person name="Kubasova T."/>
            <person name="Cejkova D."/>
            <person name="Rychlik I."/>
        </authorList>
    </citation>
    <scope>NUCLEOTIDE SEQUENCE [LARGE SCALE GENOMIC DNA]</scope>
    <source>
        <strain evidence="2 3">An411</strain>
    </source>
</reference>
<accession>A0ABS2FXS5</accession>
<dbReference type="SUPFAM" id="SSF47598">
    <property type="entry name" value="Ribbon-helix-helix"/>
    <property type="match status" value="1"/>
</dbReference>
<dbReference type="RefSeq" id="WP_204805470.1">
    <property type="nucleotide sequence ID" value="NZ_JACSNS010000030.1"/>
</dbReference>
<organism evidence="2 3">
    <name type="scientific">Oscillibacter valericigenes</name>
    <dbReference type="NCBI Taxonomy" id="351091"/>
    <lineage>
        <taxon>Bacteria</taxon>
        <taxon>Bacillati</taxon>
        <taxon>Bacillota</taxon>
        <taxon>Clostridia</taxon>
        <taxon>Eubacteriales</taxon>
        <taxon>Oscillospiraceae</taxon>
        <taxon>Oscillibacter</taxon>
    </lineage>
</organism>
<feature type="compositionally biased region" description="Basic and acidic residues" evidence="1">
    <location>
        <begin position="50"/>
        <end position="64"/>
    </location>
</feature>
<name>A0ABS2FXS5_9FIRM</name>
<proteinExistence type="predicted"/>
<evidence type="ECO:0000313" key="3">
    <source>
        <dbReference type="Proteomes" id="UP000719500"/>
    </source>
</evidence>
<keyword evidence="3" id="KW-1185">Reference proteome</keyword>
<dbReference type="InterPro" id="IPR010985">
    <property type="entry name" value="Ribbon_hlx_hlx"/>
</dbReference>
<sequence>MATDRPRYTVSVDNELFQQIEDFRFEHRFQTRSEATVELIRLGLEALKKEQAAQKQEEALRRDPPAGGPGSDDSSAG</sequence>